<proteinExistence type="predicted"/>
<dbReference type="InterPro" id="IPR003313">
    <property type="entry name" value="AraC-bd"/>
</dbReference>
<feature type="domain" description="HTH araC/xylS-type" evidence="6">
    <location>
        <begin position="245"/>
        <end position="344"/>
    </location>
</feature>
<dbReference type="Gene3D" id="1.10.10.60">
    <property type="entry name" value="Homeodomain-like"/>
    <property type="match status" value="1"/>
</dbReference>
<organism evidence="7 8">
    <name type="scientific">Mesorhizobium captivum</name>
    <dbReference type="NCBI Taxonomy" id="3072319"/>
    <lineage>
        <taxon>Bacteria</taxon>
        <taxon>Pseudomonadati</taxon>
        <taxon>Pseudomonadota</taxon>
        <taxon>Alphaproteobacteria</taxon>
        <taxon>Hyphomicrobiales</taxon>
        <taxon>Phyllobacteriaceae</taxon>
        <taxon>Mesorhizobium</taxon>
    </lineage>
</organism>
<keyword evidence="3" id="KW-0010">Activator</keyword>
<keyword evidence="4" id="KW-0804">Transcription</keyword>
<sequence length="354" mass="39908">MLGKEQQGRIWPHASARARHSSRKSGFSSRPLLDRGSFAFLRARLCAYSLARPEKDYAFEGNFVLRDLIADGKLMRTISLPRGRQRLHAMPTSTGYEVREDETYDWDGRRRGQTPFTVLQHTISGTGQLRYEGRNYRLQANDTLLVLVPHNHRYWLAKGDRWEYFWISMNGEEALRIHKSILSVSGPVFRLQPATIDHLADCSLRLIKGAGSPGAASAIAYEAAMALYDDVFGSHAFAEKQSAMQPVIDHINANLDKPLPVAELVEISGLSRAHFSRCFAESEGLPPAEFVLQQRLQRAAKLLTKADFLPVKEVAVLCGFEDANYFSKVFRRCYGITPTQFRTTGMYASLGNHR</sequence>
<dbReference type="Pfam" id="PF12833">
    <property type="entry name" value="HTH_18"/>
    <property type="match status" value="1"/>
</dbReference>
<dbReference type="EMBL" id="JAVIJC010000001">
    <property type="protein sequence ID" value="MDX8490018.1"/>
    <property type="molecule type" value="Genomic_DNA"/>
</dbReference>
<evidence type="ECO:0000256" key="3">
    <source>
        <dbReference type="ARBA" id="ARBA00023159"/>
    </source>
</evidence>
<dbReference type="Gene3D" id="2.60.120.280">
    <property type="entry name" value="Regulatory protein AraC"/>
    <property type="match status" value="1"/>
</dbReference>
<evidence type="ECO:0000313" key="8">
    <source>
        <dbReference type="Proteomes" id="UP001271249"/>
    </source>
</evidence>
<dbReference type="SUPFAM" id="SSF46689">
    <property type="entry name" value="Homeodomain-like"/>
    <property type="match status" value="2"/>
</dbReference>
<name>A0ABU4YSR2_9HYPH</name>
<protein>
    <submittedName>
        <fullName evidence="7">AraC family transcriptional regulator</fullName>
    </submittedName>
</protein>
<keyword evidence="8" id="KW-1185">Reference proteome</keyword>
<dbReference type="SMART" id="SM00342">
    <property type="entry name" value="HTH_ARAC"/>
    <property type="match status" value="1"/>
</dbReference>
<keyword evidence="2" id="KW-0238">DNA-binding</keyword>
<dbReference type="Pfam" id="PF02311">
    <property type="entry name" value="AraC_binding"/>
    <property type="match status" value="1"/>
</dbReference>
<dbReference type="PROSITE" id="PS01124">
    <property type="entry name" value="HTH_ARAC_FAMILY_2"/>
    <property type="match status" value="1"/>
</dbReference>
<evidence type="ECO:0000256" key="5">
    <source>
        <dbReference type="SAM" id="MobiDB-lite"/>
    </source>
</evidence>
<dbReference type="PRINTS" id="PR00032">
    <property type="entry name" value="HTHARAC"/>
</dbReference>
<evidence type="ECO:0000256" key="2">
    <source>
        <dbReference type="ARBA" id="ARBA00023125"/>
    </source>
</evidence>
<feature type="region of interest" description="Disordered" evidence="5">
    <location>
        <begin position="1"/>
        <end position="29"/>
    </location>
</feature>
<dbReference type="InterPro" id="IPR018062">
    <property type="entry name" value="HTH_AraC-typ_CS"/>
</dbReference>
<dbReference type="PANTHER" id="PTHR46796">
    <property type="entry name" value="HTH-TYPE TRANSCRIPTIONAL ACTIVATOR RHAS-RELATED"/>
    <property type="match status" value="1"/>
</dbReference>
<dbReference type="InterPro" id="IPR020449">
    <property type="entry name" value="Tscrpt_reg_AraC-type_HTH"/>
</dbReference>
<comment type="caution">
    <text evidence="7">The sequence shown here is derived from an EMBL/GenBank/DDBJ whole genome shotgun (WGS) entry which is preliminary data.</text>
</comment>
<keyword evidence="1" id="KW-0805">Transcription regulation</keyword>
<dbReference type="PANTHER" id="PTHR46796:SF6">
    <property type="entry name" value="ARAC SUBFAMILY"/>
    <property type="match status" value="1"/>
</dbReference>
<dbReference type="InterPro" id="IPR037923">
    <property type="entry name" value="HTH-like"/>
</dbReference>
<gene>
    <name evidence="7" type="ORF">RFN29_00365</name>
</gene>
<dbReference type="PROSITE" id="PS00041">
    <property type="entry name" value="HTH_ARAC_FAMILY_1"/>
    <property type="match status" value="1"/>
</dbReference>
<evidence type="ECO:0000256" key="1">
    <source>
        <dbReference type="ARBA" id="ARBA00023015"/>
    </source>
</evidence>
<evidence type="ECO:0000256" key="4">
    <source>
        <dbReference type="ARBA" id="ARBA00023163"/>
    </source>
</evidence>
<dbReference type="InterPro" id="IPR009057">
    <property type="entry name" value="Homeodomain-like_sf"/>
</dbReference>
<dbReference type="SUPFAM" id="SSF51215">
    <property type="entry name" value="Regulatory protein AraC"/>
    <property type="match status" value="1"/>
</dbReference>
<dbReference type="RefSeq" id="WP_320224162.1">
    <property type="nucleotide sequence ID" value="NZ_JAVIJC010000001.1"/>
</dbReference>
<dbReference type="Proteomes" id="UP001271249">
    <property type="component" value="Unassembled WGS sequence"/>
</dbReference>
<dbReference type="InterPro" id="IPR018060">
    <property type="entry name" value="HTH_AraC"/>
</dbReference>
<dbReference type="InterPro" id="IPR050204">
    <property type="entry name" value="AraC_XylS_family_regulators"/>
</dbReference>
<evidence type="ECO:0000259" key="6">
    <source>
        <dbReference type="PROSITE" id="PS01124"/>
    </source>
</evidence>
<reference evidence="7 8" key="1">
    <citation type="submission" date="2023-08" db="EMBL/GenBank/DDBJ databases">
        <title>Implementing the SeqCode for naming new Mesorhizobium species isolated from Vachellia karroo root nodules.</title>
        <authorList>
            <person name="Van Lill M."/>
        </authorList>
    </citation>
    <scope>NUCLEOTIDE SEQUENCE [LARGE SCALE GENOMIC DNA]</scope>
    <source>
        <strain evidence="7 8">VK22B</strain>
    </source>
</reference>
<evidence type="ECO:0000313" key="7">
    <source>
        <dbReference type="EMBL" id="MDX8490018.1"/>
    </source>
</evidence>
<accession>A0ABU4YSR2</accession>